<dbReference type="InParanoid" id="A0A0J6WQX1"/>
<dbReference type="OrthoDB" id="9995054at2"/>
<dbReference type="PATRIC" id="fig|1122219.3.peg.2211"/>
<evidence type="ECO:0000313" key="1">
    <source>
        <dbReference type="EMBL" id="KMO85850.1"/>
    </source>
</evidence>
<reference evidence="1 2" key="1">
    <citation type="submission" date="2015-06" db="EMBL/GenBank/DDBJ databases">
        <title>Draft genome sequence of beer spoilage bacterium Megasphaera cerevisiae type strain 20462.</title>
        <authorList>
            <person name="Kutumbaka K."/>
            <person name="Pasmowitz J."/>
            <person name="Mategko J."/>
            <person name="Reyes D."/>
            <person name="Friedrich A."/>
            <person name="Han S."/>
            <person name="Martens-Habbena W."/>
            <person name="Neal-McKinney J."/>
            <person name="Janagama H.K."/>
            <person name="Nadala C."/>
            <person name="Samadpour M."/>
        </authorList>
    </citation>
    <scope>NUCLEOTIDE SEQUENCE [LARGE SCALE GENOMIC DNA]</scope>
    <source>
        <strain evidence="1 2">DSM 20462</strain>
    </source>
</reference>
<name>A0A0J6WQX1_9FIRM</name>
<dbReference type="EMBL" id="LEKT01000043">
    <property type="protein sequence ID" value="KMO85850.1"/>
    <property type="molecule type" value="Genomic_DNA"/>
</dbReference>
<accession>A0A0J6WQX1</accession>
<protein>
    <submittedName>
        <fullName evidence="1">Uncharacterized protein</fullName>
    </submittedName>
</protein>
<organism evidence="1 2">
    <name type="scientific">Megasphaera cerevisiae DSM 20462</name>
    <dbReference type="NCBI Taxonomy" id="1122219"/>
    <lineage>
        <taxon>Bacteria</taxon>
        <taxon>Bacillati</taxon>
        <taxon>Bacillota</taxon>
        <taxon>Negativicutes</taxon>
        <taxon>Veillonellales</taxon>
        <taxon>Veillonellaceae</taxon>
        <taxon>Megasphaera</taxon>
    </lineage>
</organism>
<dbReference type="RefSeq" id="WP_048514952.1">
    <property type="nucleotide sequence ID" value="NZ_FUXD01000008.1"/>
</dbReference>
<keyword evidence="2" id="KW-1185">Reference proteome</keyword>
<proteinExistence type="predicted"/>
<sequence>MIDFNAYVKASTEGKNPTYGVSGVALTPDATPTDVVTVYASAAKSVKVKKVIVSGVATTAGTMNVSLVKRTAANTGGTSTSPSIGQFDSADSAATATVKVYSAKPTSVGAGVAIASKALNFGVAGAAGIVEFDFTTRNDKALYLRGAAQGMAINLNGGAVPSGGALGYAIEFEEL</sequence>
<dbReference type="Proteomes" id="UP000036503">
    <property type="component" value="Unassembled WGS sequence"/>
</dbReference>
<evidence type="ECO:0000313" key="2">
    <source>
        <dbReference type="Proteomes" id="UP000036503"/>
    </source>
</evidence>
<comment type="caution">
    <text evidence="1">The sequence shown here is derived from an EMBL/GenBank/DDBJ whole genome shotgun (WGS) entry which is preliminary data.</text>
</comment>
<gene>
    <name evidence="1" type="ORF">AB840_11295</name>
</gene>
<dbReference type="AlphaFoldDB" id="A0A0J6WQX1"/>